<gene>
    <name evidence="1" type="ORF">JFN87_01810</name>
</gene>
<organism evidence="1 2">
    <name type="scientific">Streptomyces montanisoli</name>
    <dbReference type="NCBI Taxonomy" id="2798581"/>
    <lineage>
        <taxon>Bacteria</taxon>
        <taxon>Bacillati</taxon>
        <taxon>Actinomycetota</taxon>
        <taxon>Actinomycetes</taxon>
        <taxon>Kitasatosporales</taxon>
        <taxon>Streptomycetaceae</taxon>
        <taxon>Streptomyces</taxon>
    </lineage>
</organism>
<evidence type="ECO:0000313" key="1">
    <source>
        <dbReference type="EMBL" id="MBP0456237.1"/>
    </source>
</evidence>
<proteinExistence type="predicted"/>
<dbReference type="Proteomes" id="UP000670475">
    <property type="component" value="Unassembled WGS sequence"/>
</dbReference>
<comment type="caution">
    <text evidence="1">The sequence shown here is derived from an EMBL/GenBank/DDBJ whole genome shotgun (WGS) entry which is preliminary data.</text>
</comment>
<accession>A0A940MAS4</accession>
<dbReference type="EMBL" id="JAGIQL010000003">
    <property type="protein sequence ID" value="MBP0456237.1"/>
    <property type="molecule type" value="Genomic_DNA"/>
</dbReference>
<keyword evidence="2" id="KW-1185">Reference proteome</keyword>
<protein>
    <submittedName>
        <fullName evidence="1">Uncharacterized protein</fullName>
    </submittedName>
</protein>
<sequence length="178" mass="19134">MVTIPGALADYITASNPTDRALAATLDAAHRGRGRTLVIEPTTTDVLHTISAYAEAILINRALHTPAERRAARAWIDRAGHAPAPYCAFHGARCDGDPRHPHHFPDVQLAPAAPTICPDFVTLDPADLIADELRTAAQLVTEAEATEGTWRGEWIGEQPTDGLFAVDLDADQGALFRD</sequence>
<evidence type="ECO:0000313" key="2">
    <source>
        <dbReference type="Proteomes" id="UP000670475"/>
    </source>
</evidence>
<dbReference type="AlphaFoldDB" id="A0A940MAS4"/>
<name>A0A940MAS4_9ACTN</name>
<reference evidence="1" key="1">
    <citation type="submission" date="2021-03" db="EMBL/GenBank/DDBJ databases">
        <title>Whole genome sequence of Streptomyces bomunensis MMS17-BM035.</title>
        <authorList>
            <person name="Lee J.H."/>
        </authorList>
    </citation>
    <scope>NUCLEOTIDE SEQUENCE</scope>
    <source>
        <strain evidence="1">MMS17-BM035</strain>
    </source>
</reference>
<dbReference type="RefSeq" id="WP_209338012.1">
    <property type="nucleotide sequence ID" value="NZ_JAGIQL010000003.1"/>
</dbReference>